<dbReference type="Proteomes" id="UP000625976">
    <property type="component" value="Unassembled WGS sequence"/>
</dbReference>
<dbReference type="RefSeq" id="WP_188466796.1">
    <property type="nucleotide sequence ID" value="NZ_BMFQ01000004.1"/>
</dbReference>
<evidence type="ECO:0000256" key="1">
    <source>
        <dbReference type="SAM" id="Phobius"/>
    </source>
</evidence>
<dbReference type="AlphaFoldDB" id="A0A917GWU8"/>
<evidence type="ECO:0000313" key="3">
    <source>
        <dbReference type="Proteomes" id="UP000625976"/>
    </source>
</evidence>
<keyword evidence="1" id="KW-0472">Membrane</keyword>
<evidence type="ECO:0008006" key="4">
    <source>
        <dbReference type="Google" id="ProtNLM"/>
    </source>
</evidence>
<reference evidence="2" key="1">
    <citation type="journal article" date="2014" name="Int. J. Syst. Evol. Microbiol.">
        <title>Complete genome sequence of Corynebacterium casei LMG S-19264T (=DSM 44701T), isolated from a smear-ripened cheese.</title>
        <authorList>
            <consortium name="US DOE Joint Genome Institute (JGI-PGF)"/>
            <person name="Walter F."/>
            <person name="Albersmeier A."/>
            <person name="Kalinowski J."/>
            <person name="Ruckert C."/>
        </authorList>
    </citation>
    <scope>NUCLEOTIDE SEQUENCE</scope>
    <source>
        <strain evidence="2">CGMCC 1.12751</strain>
    </source>
</reference>
<accession>A0A917GWU8</accession>
<keyword evidence="1" id="KW-1133">Transmembrane helix</keyword>
<feature type="transmembrane region" description="Helical" evidence="1">
    <location>
        <begin position="76"/>
        <end position="98"/>
    </location>
</feature>
<protein>
    <recommendedName>
        <fullName evidence="4">DUF4199 domain-containing protein</fullName>
    </recommendedName>
</protein>
<sequence>METSIKSNGINYGLYLGGALSLLTVFAYAVNIGLFTQWWYGVGLMILVIIFGIISAMTSKKLSGGFINFKDAFSSYFFTVAIGIIISSLVSYIIFNVIDPEAANILKDKLLDTQVEMMRSFGAPQETIAEVVEEMEKQENMFSLTKVLQSIAFQLLGFSVVGLIVALVVKKEDPQA</sequence>
<keyword evidence="3" id="KW-1185">Reference proteome</keyword>
<dbReference type="Pfam" id="PF13858">
    <property type="entry name" value="DUF4199"/>
    <property type="match status" value="1"/>
</dbReference>
<name>A0A917GWU8_9FLAO</name>
<evidence type="ECO:0000313" key="2">
    <source>
        <dbReference type="EMBL" id="GGG59186.1"/>
    </source>
</evidence>
<proteinExistence type="predicted"/>
<comment type="caution">
    <text evidence="2">The sequence shown here is derived from an EMBL/GenBank/DDBJ whole genome shotgun (WGS) entry which is preliminary data.</text>
</comment>
<feature type="transmembrane region" description="Helical" evidence="1">
    <location>
        <begin position="12"/>
        <end position="32"/>
    </location>
</feature>
<dbReference type="EMBL" id="BMFQ01000004">
    <property type="protein sequence ID" value="GGG59186.1"/>
    <property type="molecule type" value="Genomic_DNA"/>
</dbReference>
<keyword evidence="1" id="KW-0812">Transmembrane</keyword>
<organism evidence="2 3">
    <name type="scientific">Bizionia arctica</name>
    <dbReference type="NCBI Taxonomy" id="1495645"/>
    <lineage>
        <taxon>Bacteria</taxon>
        <taxon>Pseudomonadati</taxon>
        <taxon>Bacteroidota</taxon>
        <taxon>Flavobacteriia</taxon>
        <taxon>Flavobacteriales</taxon>
        <taxon>Flavobacteriaceae</taxon>
        <taxon>Bizionia</taxon>
    </lineage>
</organism>
<reference evidence="2" key="2">
    <citation type="submission" date="2020-09" db="EMBL/GenBank/DDBJ databases">
        <authorList>
            <person name="Sun Q."/>
            <person name="Zhou Y."/>
        </authorList>
    </citation>
    <scope>NUCLEOTIDE SEQUENCE</scope>
    <source>
        <strain evidence="2">CGMCC 1.12751</strain>
    </source>
</reference>
<feature type="transmembrane region" description="Helical" evidence="1">
    <location>
        <begin position="38"/>
        <end position="56"/>
    </location>
</feature>
<gene>
    <name evidence="2" type="ORF">GCM10010976_32450</name>
</gene>
<dbReference type="InterPro" id="IPR025250">
    <property type="entry name" value="DUF4199"/>
</dbReference>
<feature type="transmembrane region" description="Helical" evidence="1">
    <location>
        <begin position="151"/>
        <end position="169"/>
    </location>
</feature>